<sequence>MKKKLLFALLCVSCVSFAQSKEKIKGTKTVTIAPREIKAFENIEVEDNIEVFLIKGDNNALEIEADENLHEIIESTINAGTLHLTTTKNATGYKKLSVKITYTSDLKLITAKNEVTINALSDIELDNITFKTYDYTKLFLNVKSRIFTIFANDKSKVELNVKSENAAVELSKNANMKALISSEELKFDMYQKSIAVVEGDIVNLKLRLDNNAYFTGKNLSAKNAEIITEAYATGSILVTEKTILDVSGKSELQLFGDQKIEIKRFTDSAVIMKKPTK</sequence>
<dbReference type="RefSeq" id="WP_125012296.1">
    <property type="nucleotide sequence ID" value="NZ_RQVR01000006.1"/>
</dbReference>
<gene>
    <name evidence="3" type="ORF">EG849_06645</name>
</gene>
<dbReference type="EMBL" id="RQVR01000006">
    <property type="protein sequence ID" value="RRJ92090.1"/>
    <property type="molecule type" value="Genomic_DNA"/>
</dbReference>
<evidence type="ECO:0000256" key="1">
    <source>
        <dbReference type="SAM" id="SignalP"/>
    </source>
</evidence>
<feature type="signal peptide" evidence="1">
    <location>
        <begin position="1"/>
        <end position="18"/>
    </location>
</feature>
<comment type="caution">
    <text evidence="3">The sequence shown here is derived from an EMBL/GenBank/DDBJ whole genome shotgun (WGS) entry which is preliminary data.</text>
</comment>
<dbReference type="InterPro" id="IPR021255">
    <property type="entry name" value="DUF2807"/>
</dbReference>
<keyword evidence="1" id="KW-0732">Signal</keyword>
<feature type="domain" description="Putative auto-transporter adhesin head GIN" evidence="2">
    <location>
        <begin position="39"/>
        <end position="257"/>
    </location>
</feature>
<accession>A0A3P3WAQ9</accession>
<dbReference type="Proteomes" id="UP000271937">
    <property type="component" value="Unassembled WGS sequence"/>
</dbReference>
<name>A0A3P3WAQ9_9FLAO</name>
<protein>
    <submittedName>
        <fullName evidence="3">DUF2807 domain-containing protein</fullName>
    </submittedName>
</protein>
<evidence type="ECO:0000313" key="3">
    <source>
        <dbReference type="EMBL" id="RRJ92090.1"/>
    </source>
</evidence>
<dbReference type="Gene3D" id="2.160.20.120">
    <property type="match status" value="1"/>
</dbReference>
<evidence type="ECO:0000313" key="4">
    <source>
        <dbReference type="Proteomes" id="UP000271937"/>
    </source>
</evidence>
<reference evidence="3 4" key="1">
    <citation type="submission" date="2018-11" db="EMBL/GenBank/DDBJ databases">
        <title>Flavobacterium sp. nov., YIM 102600 draft genome.</title>
        <authorList>
            <person name="Li G."/>
            <person name="Jiang Y."/>
        </authorList>
    </citation>
    <scope>NUCLEOTIDE SEQUENCE [LARGE SCALE GENOMIC DNA]</scope>
    <source>
        <strain evidence="3 4">YIM 102600</strain>
    </source>
</reference>
<dbReference type="AlphaFoldDB" id="A0A3P3WAQ9"/>
<keyword evidence="4" id="KW-1185">Reference proteome</keyword>
<feature type="chain" id="PRO_5018079336" evidence="1">
    <location>
        <begin position="19"/>
        <end position="277"/>
    </location>
</feature>
<organism evidence="3 4">
    <name type="scientific">Flavobacterium macacae</name>
    <dbReference type="NCBI Taxonomy" id="2488993"/>
    <lineage>
        <taxon>Bacteria</taxon>
        <taxon>Pseudomonadati</taxon>
        <taxon>Bacteroidota</taxon>
        <taxon>Flavobacteriia</taxon>
        <taxon>Flavobacteriales</taxon>
        <taxon>Flavobacteriaceae</taxon>
        <taxon>Flavobacterium</taxon>
    </lineage>
</organism>
<proteinExistence type="predicted"/>
<dbReference type="OrthoDB" id="1419485at2"/>
<dbReference type="Pfam" id="PF10988">
    <property type="entry name" value="DUF2807"/>
    <property type="match status" value="1"/>
</dbReference>
<evidence type="ECO:0000259" key="2">
    <source>
        <dbReference type="Pfam" id="PF10988"/>
    </source>
</evidence>